<keyword evidence="2" id="KW-0472">Membrane</keyword>
<feature type="domain" description="TadE-like" evidence="3">
    <location>
        <begin position="46"/>
        <end position="88"/>
    </location>
</feature>
<dbReference type="InterPro" id="IPR012495">
    <property type="entry name" value="TadE-like_dom"/>
</dbReference>
<name>A0A4Q2JAR2_9MICO</name>
<dbReference type="AlphaFoldDB" id="A0A4Q2JAR2"/>
<gene>
    <name evidence="4" type="ORF">ESO86_15640</name>
</gene>
<evidence type="ECO:0000256" key="2">
    <source>
        <dbReference type="SAM" id="Phobius"/>
    </source>
</evidence>
<protein>
    <submittedName>
        <fullName evidence="4">Pilus assembly protein</fullName>
    </submittedName>
</protein>
<dbReference type="Proteomes" id="UP000292881">
    <property type="component" value="Unassembled WGS sequence"/>
</dbReference>
<reference evidence="4 5" key="1">
    <citation type="submission" date="2019-01" db="EMBL/GenBank/DDBJ databases">
        <authorList>
            <person name="Li J."/>
        </authorList>
    </citation>
    <scope>NUCLEOTIDE SEQUENCE [LARGE SCALE GENOMIC DNA]</scope>
    <source>
        <strain evidence="4 5">CGMCC 4.7180</strain>
    </source>
</reference>
<keyword evidence="5" id="KW-1185">Reference proteome</keyword>
<keyword evidence="2" id="KW-0812">Transmembrane</keyword>
<accession>A0A4Q2JAR2</accession>
<proteinExistence type="predicted"/>
<feature type="transmembrane region" description="Helical" evidence="2">
    <location>
        <begin position="48"/>
        <end position="71"/>
    </location>
</feature>
<dbReference type="OrthoDB" id="3826566at2"/>
<organism evidence="4 5">
    <name type="scientific">Agromyces binzhouensis</name>
    <dbReference type="NCBI Taxonomy" id="1817495"/>
    <lineage>
        <taxon>Bacteria</taxon>
        <taxon>Bacillati</taxon>
        <taxon>Actinomycetota</taxon>
        <taxon>Actinomycetes</taxon>
        <taxon>Micrococcales</taxon>
        <taxon>Microbacteriaceae</taxon>
        <taxon>Agromyces</taxon>
    </lineage>
</organism>
<dbReference type="Pfam" id="PF07811">
    <property type="entry name" value="TadE"/>
    <property type="match status" value="1"/>
</dbReference>
<evidence type="ECO:0000259" key="3">
    <source>
        <dbReference type="Pfam" id="PF07811"/>
    </source>
</evidence>
<dbReference type="EMBL" id="SDPL01000457">
    <property type="protein sequence ID" value="RXZ43309.1"/>
    <property type="molecule type" value="Genomic_DNA"/>
</dbReference>
<sequence>MGAHHPDDGRAGDRALGPRRSGTVRGVRPGHRSRRRLLRRLADDRGSAVAEFALVGVLLTALLLAVVQLALALHVRNTVLDAAAEGARYAALAGSSPAAGIERTRLLIDAAIAAEYAADVSAATTTVGGVPAIAVTVRTSLPVIGLLGPERGLEVTGHAAVEVLD</sequence>
<evidence type="ECO:0000256" key="1">
    <source>
        <dbReference type="SAM" id="MobiDB-lite"/>
    </source>
</evidence>
<comment type="caution">
    <text evidence="4">The sequence shown here is derived from an EMBL/GenBank/DDBJ whole genome shotgun (WGS) entry which is preliminary data.</text>
</comment>
<feature type="region of interest" description="Disordered" evidence="1">
    <location>
        <begin position="1"/>
        <end position="31"/>
    </location>
</feature>
<keyword evidence="2" id="KW-1133">Transmembrane helix</keyword>
<evidence type="ECO:0000313" key="5">
    <source>
        <dbReference type="Proteomes" id="UP000292881"/>
    </source>
</evidence>
<feature type="compositionally biased region" description="Basic and acidic residues" evidence="1">
    <location>
        <begin position="1"/>
        <end position="13"/>
    </location>
</feature>
<evidence type="ECO:0000313" key="4">
    <source>
        <dbReference type="EMBL" id="RXZ43309.1"/>
    </source>
</evidence>